<keyword evidence="9" id="KW-0812">Transmembrane</keyword>
<proteinExistence type="predicted"/>
<keyword evidence="9" id="KW-0472">Membrane</keyword>
<dbReference type="Gene3D" id="3.40.50.80">
    <property type="entry name" value="Nucleotide-binding domain of ferredoxin-NADP reductase (FNR) module"/>
    <property type="match status" value="1"/>
</dbReference>
<dbReference type="AlphaFoldDB" id="A0A2M8DMY1"/>
<evidence type="ECO:0000259" key="10">
    <source>
        <dbReference type="PROSITE" id="PS51384"/>
    </source>
</evidence>
<dbReference type="InterPro" id="IPR008333">
    <property type="entry name" value="Cbr1-like_FAD-bd_dom"/>
</dbReference>
<dbReference type="GO" id="GO:0051537">
    <property type="term" value="F:2 iron, 2 sulfur cluster binding"/>
    <property type="evidence" value="ECO:0007669"/>
    <property type="project" value="UniProtKB-KW"/>
</dbReference>
<dbReference type="SUPFAM" id="SSF63380">
    <property type="entry name" value="Riboflavin synthase domain-like"/>
    <property type="match status" value="1"/>
</dbReference>
<dbReference type="PANTHER" id="PTHR47354:SF8">
    <property type="entry name" value="1,2-PHENYLACETYL-COA EPOXIDASE, SUBUNIT E"/>
    <property type="match status" value="1"/>
</dbReference>
<keyword evidence="3" id="KW-0001">2Fe-2S</keyword>
<protein>
    <recommendedName>
        <fullName evidence="10">FAD-binding FR-type domain-containing protein</fullName>
    </recommendedName>
</protein>
<evidence type="ECO:0000313" key="11">
    <source>
        <dbReference type="EMBL" id="PJB99422.1"/>
    </source>
</evidence>
<dbReference type="Gene3D" id="2.40.30.10">
    <property type="entry name" value="Translation factors"/>
    <property type="match status" value="1"/>
</dbReference>
<dbReference type="InterPro" id="IPR039261">
    <property type="entry name" value="FNR_nucleotide-bd"/>
</dbReference>
<reference evidence="12" key="1">
    <citation type="submission" date="2017-09" db="EMBL/GenBank/DDBJ databases">
        <title>Depth-based differentiation of microbial function through sediment-hosted aquifers and enrichment of novel symbionts in the deep terrestrial subsurface.</title>
        <authorList>
            <person name="Probst A.J."/>
            <person name="Ladd B."/>
            <person name="Jarett J.K."/>
            <person name="Geller-Mcgrath D.E."/>
            <person name="Sieber C.M.K."/>
            <person name="Emerson J.B."/>
            <person name="Anantharaman K."/>
            <person name="Thomas B.C."/>
            <person name="Malmstrom R."/>
            <person name="Stieglmeier M."/>
            <person name="Klingl A."/>
            <person name="Woyke T."/>
            <person name="Ryan C.M."/>
            <person name="Banfield J.F."/>
        </authorList>
    </citation>
    <scope>NUCLEOTIDE SEQUENCE [LARGE SCALE GENOMIC DNA]</scope>
</reference>
<dbReference type="Pfam" id="PF00970">
    <property type="entry name" value="FAD_binding_6"/>
    <property type="match status" value="1"/>
</dbReference>
<dbReference type="GO" id="GO:0006221">
    <property type="term" value="P:pyrimidine nucleotide biosynthetic process"/>
    <property type="evidence" value="ECO:0007669"/>
    <property type="project" value="InterPro"/>
</dbReference>
<dbReference type="SUPFAM" id="SSF52343">
    <property type="entry name" value="Ferredoxin reductase-like, C-terminal NADP-linked domain"/>
    <property type="match status" value="1"/>
</dbReference>
<comment type="caution">
    <text evidence="11">The sequence shown here is derived from an EMBL/GenBank/DDBJ whole genome shotgun (WGS) entry which is preliminary data.</text>
</comment>
<dbReference type="Pfam" id="PF00175">
    <property type="entry name" value="NAD_binding_1"/>
    <property type="match status" value="1"/>
</dbReference>
<feature type="transmembrane region" description="Helical" evidence="9">
    <location>
        <begin position="114"/>
        <end position="134"/>
    </location>
</feature>
<dbReference type="PROSITE" id="PS51384">
    <property type="entry name" value="FAD_FR"/>
    <property type="match status" value="1"/>
</dbReference>
<keyword evidence="9" id="KW-1133">Transmembrane helix</keyword>
<dbReference type="Proteomes" id="UP000228875">
    <property type="component" value="Unassembled WGS sequence"/>
</dbReference>
<keyword evidence="2" id="KW-0285">Flavoprotein</keyword>
<dbReference type="PIRSF" id="PIRSF006816">
    <property type="entry name" value="Cyc3_hyd_g"/>
    <property type="match status" value="1"/>
</dbReference>
<dbReference type="PANTHER" id="PTHR47354">
    <property type="entry name" value="NADH OXIDOREDUCTASE HCR"/>
    <property type="match status" value="1"/>
</dbReference>
<dbReference type="PRINTS" id="PR00410">
    <property type="entry name" value="PHEHYDRXLASE"/>
</dbReference>
<dbReference type="CDD" id="cd00322">
    <property type="entry name" value="FNR_like"/>
    <property type="match status" value="1"/>
</dbReference>
<dbReference type="InterPro" id="IPR017927">
    <property type="entry name" value="FAD-bd_FR_type"/>
</dbReference>
<feature type="domain" description="FAD-binding FR-type" evidence="10">
    <location>
        <begin position="8"/>
        <end position="108"/>
    </location>
</feature>
<evidence type="ECO:0000256" key="8">
    <source>
        <dbReference type="ARBA" id="ARBA00023014"/>
    </source>
</evidence>
<keyword evidence="4" id="KW-0479">Metal-binding</keyword>
<dbReference type="InterPro" id="IPR017938">
    <property type="entry name" value="Riboflavin_synthase-like_b-brl"/>
</dbReference>
<organism evidence="11 12">
    <name type="scientific">Candidatus Nealsonbacteria bacterium CG_4_9_14_0_8_um_filter_35_12</name>
    <dbReference type="NCBI Taxonomy" id="1974692"/>
    <lineage>
        <taxon>Bacteria</taxon>
        <taxon>Candidatus Nealsoniibacteriota</taxon>
    </lineage>
</organism>
<evidence type="ECO:0000256" key="2">
    <source>
        <dbReference type="ARBA" id="ARBA00022630"/>
    </source>
</evidence>
<evidence type="ECO:0000256" key="1">
    <source>
        <dbReference type="ARBA" id="ARBA00001974"/>
    </source>
</evidence>
<dbReference type="GO" id="GO:0050660">
    <property type="term" value="F:flavin adenine dinucleotide binding"/>
    <property type="evidence" value="ECO:0007669"/>
    <property type="project" value="InterPro"/>
</dbReference>
<sequence length="244" mass="28587">MRKKSNLLKNSFFILKERINETDDIITLKFSPIKGKIFSFIPGQFVDVYFLDDRCGGQGKPYSISSIPSDHFLNITVKKIGRFSGVLHNLKIGEKVKISSPQGHFYLEDEMKDVIFLAGGIGITPFYSIISAYFKQEINDRNFTLFYSNKTAKDAVFLKELNKLMKMWKRFKIINIFTREKKKNYFDKNKEFQSLNIKILKKYLKSLGNKHYFICGSIGFVNDLWKCLKNNKVKEENIRVESFY</sequence>
<comment type="cofactor">
    <cofactor evidence="1">
        <name>FAD</name>
        <dbReference type="ChEBI" id="CHEBI:57692"/>
    </cofactor>
</comment>
<name>A0A2M8DMY1_9BACT</name>
<keyword evidence="5" id="KW-0274">FAD</keyword>
<dbReference type="GO" id="GO:0046872">
    <property type="term" value="F:metal ion binding"/>
    <property type="evidence" value="ECO:0007669"/>
    <property type="project" value="UniProtKB-KW"/>
</dbReference>
<accession>A0A2M8DMY1</accession>
<evidence type="ECO:0000256" key="6">
    <source>
        <dbReference type="ARBA" id="ARBA00023002"/>
    </source>
</evidence>
<evidence type="ECO:0000256" key="3">
    <source>
        <dbReference type="ARBA" id="ARBA00022714"/>
    </source>
</evidence>
<dbReference type="GO" id="GO:0016491">
    <property type="term" value="F:oxidoreductase activity"/>
    <property type="evidence" value="ECO:0007669"/>
    <property type="project" value="UniProtKB-KW"/>
</dbReference>
<evidence type="ECO:0000256" key="9">
    <source>
        <dbReference type="SAM" id="Phobius"/>
    </source>
</evidence>
<dbReference type="InterPro" id="IPR050415">
    <property type="entry name" value="MRET"/>
</dbReference>
<dbReference type="InterPro" id="IPR001433">
    <property type="entry name" value="OxRdtase_FAD/NAD-bd"/>
</dbReference>
<dbReference type="InterPro" id="IPR012165">
    <property type="entry name" value="Cyt_c3_hydrogenase_gsu"/>
</dbReference>
<evidence type="ECO:0000256" key="7">
    <source>
        <dbReference type="ARBA" id="ARBA00023004"/>
    </source>
</evidence>
<evidence type="ECO:0000256" key="4">
    <source>
        <dbReference type="ARBA" id="ARBA00022723"/>
    </source>
</evidence>
<evidence type="ECO:0000256" key="5">
    <source>
        <dbReference type="ARBA" id="ARBA00022827"/>
    </source>
</evidence>
<dbReference type="EMBL" id="PFTB01000044">
    <property type="protein sequence ID" value="PJB99422.1"/>
    <property type="molecule type" value="Genomic_DNA"/>
</dbReference>
<evidence type="ECO:0000313" key="12">
    <source>
        <dbReference type="Proteomes" id="UP000228875"/>
    </source>
</evidence>
<gene>
    <name evidence="11" type="ORF">CO077_01845</name>
</gene>
<keyword evidence="8" id="KW-0411">Iron-sulfur</keyword>
<keyword evidence="7" id="KW-0408">Iron</keyword>
<keyword evidence="6" id="KW-0560">Oxidoreductase</keyword>